<evidence type="ECO:0000256" key="3">
    <source>
        <dbReference type="ARBA" id="ARBA00022553"/>
    </source>
</evidence>
<dbReference type="SUPFAM" id="SSF55785">
    <property type="entry name" value="PYP-like sensor domain (PAS domain)"/>
    <property type="match status" value="1"/>
</dbReference>
<evidence type="ECO:0000256" key="2">
    <source>
        <dbReference type="ARBA" id="ARBA00012438"/>
    </source>
</evidence>
<feature type="domain" description="PAS" evidence="10">
    <location>
        <begin position="186"/>
        <end position="228"/>
    </location>
</feature>
<evidence type="ECO:0000256" key="4">
    <source>
        <dbReference type="ARBA" id="ARBA00022679"/>
    </source>
</evidence>
<evidence type="ECO:0000256" key="1">
    <source>
        <dbReference type="ARBA" id="ARBA00000085"/>
    </source>
</evidence>
<accession>A0ABM7X1I4</accession>
<dbReference type="NCBIfam" id="TIGR00229">
    <property type="entry name" value="sensory_box"/>
    <property type="match status" value="1"/>
</dbReference>
<dbReference type="EMBL" id="AP025591">
    <property type="protein sequence ID" value="BDG05611.1"/>
    <property type="molecule type" value="Genomic_DNA"/>
</dbReference>
<keyword evidence="12" id="KW-1185">Reference proteome</keyword>
<keyword evidence="4" id="KW-0808">Transferase</keyword>
<evidence type="ECO:0000259" key="9">
    <source>
        <dbReference type="PROSITE" id="PS50109"/>
    </source>
</evidence>
<dbReference type="Gene3D" id="3.30.450.20">
    <property type="entry name" value="PAS domain"/>
    <property type="match status" value="1"/>
</dbReference>
<organism evidence="11 12">
    <name type="scientific">Anaeromyxobacter oryzae</name>
    <dbReference type="NCBI Taxonomy" id="2918170"/>
    <lineage>
        <taxon>Bacteria</taxon>
        <taxon>Pseudomonadati</taxon>
        <taxon>Myxococcota</taxon>
        <taxon>Myxococcia</taxon>
        <taxon>Myxococcales</taxon>
        <taxon>Cystobacterineae</taxon>
        <taxon>Anaeromyxobacteraceae</taxon>
        <taxon>Anaeromyxobacter</taxon>
    </lineage>
</organism>
<dbReference type="SUPFAM" id="SSF47384">
    <property type="entry name" value="Homodimeric domain of signal transducing histidine kinase"/>
    <property type="match status" value="1"/>
</dbReference>
<dbReference type="PANTHER" id="PTHR43065">
    <property type="entry name" value="SENSOR HISTIDINE KINASE"/>
    <property type="match status" value="1"/>
</dbReference>
<dbReference type="Pfam" id="PF01590">
    <property type="entry name" value="GAF"/>
    <property type="match status" value="1"/>
</dbReference>
<dbReference type="Pfam" id="PF00512">
    <property type="entry name" value="HisKA"/>
    <property type="match status" value="1"/>
</dbReference>
<dbReference type="CDD" id="cd00130">
    <property type="entry name" value="PAS"/>
    <property type="match status" value="1"/>
</dbReference>
<dbReference type="PRINTS" id="PR00344">
    <property type="entry name" value="BCTRLSENSOR"/>
</dbReference>
<dbReference type="InterPro" id="IPR035965">
    <property type="entry name" value="PAS-like_dom_sf"/>
</dbReference>
<sequence>MQPRRGREGLGRTPHQSLVDALARRLVHATVSALPDEIVAALEAVGRRLRADRVMLWESRWPERRLALAHEWSRHGCALPVATITADEHPWLMEQLRAGRRVAFRSCAMLPREAFRERKFYARHGPRSAAILPLVVGDTTEAVLVVGTMRRERSWRRATLSVVEQVGVVLATAIVRKRAHEASVETEGRLAGVLEAGPDAILLADRNGRIQLVNGRATAILFRTRDELRAQRLQDLLVLAPEAAWLAGRSAIDVLLASEGPQQLCARRGDGSTVPVQVTLRELRTAAGELFCCGIRDVSDDRRAQEETTRLRNELAFMSRTALLAEMGSGIAHELNQPLTAILSNAETAQRLLGSSAGRDPDELRETLRDVVNETRRAADVLGRMREMLRRKEVERSPLDLAALLGDVARRFREEAVARAIRISVDVIAGLPPVLGDPVQVEQVVMNLVLNAFEAMGGESPPRTIAIRARRTQPDGVDVSIRDSGPGLDDEALAHAFDTFFTTKPRGLGMGLPISRSIVEAHGGRLLARNNADRGATFEFHLPAAPSAGAADVRGRPS</sequence>
<keyword evidence="7" id="KW-0067">ATP-binding</keyword>
<comment type="catalytic activity">
    <reaction evidence="1">
        <text>ATP + protein L-histidine = ADP + protein N-phospho-L-histidine.</text>
        <dbReference type="EC" id="2.7.13.3"/>
    </reaction>
</comment>
<keyword evidence="6" id="KW-0418">Kinase</keyword>
<dbReference type="InterPro" id="IPR004358">
    <property type="entry name" value="Sig_transdc_His_kin-like_C"/>
</dbReference>
<name>A0ABM7X1I4_9BACT</name>
<dbReference type="SMART" id="SM00388">
    <property type="entry name" value="HisKA"/>
    <property type="match status" value="1"/>
</dbReference>
<dbReference type="Pfam" id="PF00989">
    <property type="entry name" value="PAS"/>
    <property type="match status" value="1"/>
</dbReference>
<dbReference type="SMART" id="SM00387">
    <property type="entry name" value="HATPase_c"/>
    <property type="match status" value="1"/>
</dbReference>
<dbReference type="Proteomes" id="UP001162891">
    <property type="component" value="Chromosome"/>
</dbReference>
<evidence type="ECO:0000256" key="6">
    <source>
        <dbReference type="ARBA" id="ARBA00022777"/>
    </source>
</evidence>
<dbReference type="RefSeq" id="WP_248354600.1">
    <property type="nucleotide sequence ID" value="NZ_AP025591.1"/>
</dbReference>
<gene>
    <name evidence="11" type="ORF">AMOR_46070</name>
</gene>
<feature type="domain" description="Histidine kinase" evidence="9">
    <location>
        <begin position="330"/>
        <end position="546"/>
    </location>
</feature>
<dbReference type="InterPro" id="IPR003661">
    <property type="entry name" value="HisK_dim/P_dom"/>
</dbReference>
<dbReference type="PROSITE" id="PS50109">
    <property type="entry name" value="HIS_KIN"/>
    <property type="match status" value="1"/>
</dbReference>
<dbReference type="PANTHER" id="PTHR43065:SF10">
    <property type="entry name" value="PEROXIDE STRESS-ACTIVATED HISTIDINE KINASE MAK3"/>
    <property type="match status" value="1"/>
</dbReference>
<reference evidence="12" key="1">
    <citation type="journal article" date="2022" name="Int. J. Syst. Evol. Microbiol.">
        <title>Anaeromyxobacter oryzae sp. nov., Anaeromyxobacter diazotrophicus sp. nov. and Anaeromyxobacter paludicola sp. nov., isolated from paddy soils.</title>
        <authorList>
            <person name="Itoh H."/>
            <person name="Xu Z."/>
            <person name="Mise K."/>
            <person name="Masuda Y."/>
            <person name="Ushijima N."/>
            <person name="Hayakawa C."/>
            <person name="Shiratori Y."/>
            <person name="Senoo K."/>
        </authorList>
    </citation>
    <scope>NUCLEOTIDE SEQUENCE [LARGE SCALE GENOMIC DNA]</scope>
    <source>
        <strain evidence="12">Red232</strain>
    </source>
</reference>
<dbReference type="Gene3D" id="1.10.287.130">
    <property type="match status" value="1"/>
</dbReference>
<evidence type="ECO:0000256" key="8">
    <source>
        <dbReference type="ARBA" id="ARBA00023012"/>
    </source>
</evidence>
<keyword evidence="3" id="KW-0597">Phosphoprotein</keyword>
<dbReference type="InterPro" id="IPR029016">
    <property type="entry name" value="GAF-like_dom_sf"/>
</dbReference>
<dbReference type="InterPro" id="IPR013767">
    <property type="entry name" value="PAS_fold"/>
</dbReference>
<proteinExistence type="predicted"/>
<dbReference type="CDD" id="cd00082">
    <property type="entry name" value="HisKA"/>
    <property type="match status" value="1"/>
</dbReference>
<dbReference type="InterPro" id="IPR000014">
    <property type="entry name" value="PAS"/>
</dbReference>
<dbReference type="SUPFAM" id="SSF55874">
    <property type="entry name" value="ATPase domain of HSP90 chaperone/DNA topoisomerase II/histidine kinase"/>
    <property type="match status" value="1"/>
</dbReference>
<dbReference type="InterPro" id="IPR036097">
    <property type="entry name" value="HisK_dim/P_sf"/>
</dbReference>
<dbReference type="InterPro" id="IPR005467">
    <property type="entry name" value="His_kinase_dom"/>
</dbReference>
<keyword evidence="8" id="KW-0902">Two-component regulatory system</keyword>
<dbReference type="EC" id="2.7.13.3" evidence="2"/>
<protein>
    <recommendedName>
        <fullName evidence="2">histidine kinase</fullName>
        <ecNumber evidence="2">2.7.13.3</ecNumber>
    </recommendedName>
</protein>
<evidence type="ECO:0000256" key="7">
    <source>
        <dbReference type="ARBA" id="ARBA00022840"/>
    </source>
</evidence>
<dbReference type="PROSITE" id="PS50112">
    <property type="entry name" value="PAS"/>
    <property type="match status" value="1"/>
</dbReference>
<dbReference type="InterPro" id="IPR003594">
    <property type="entry name" value="HATPase_dom"/>
</dbReference>
<dbReference type="Gene3D" id="3.30.565.10">
    <property type="entry name" value="Histidine kinase-like ATPase, C-terminal domain"/>
    <property type="match status" value="1"/>
</dbReference>
<dbReference type="Pfam" id="PF02518">
    <property type="entry name" value="HATPase_c"/>
    <property type="match status" value="1"/>
</dbReference>
<evidence type="ECO:0000259" key="10">
    <source>
        <dbReference type="PROSITE" id="PS50112"/>
    </source>
</evidence>
<dbReference type="SUPFAM" id="SSF55781">
    <property type="entry name" value="GAF domain-like"/>
    <property type="match status" value="1"/>
</dbReference>
<dbReference type="InterPro" id="IPR036890">
    <property type="entry name" value="HATPase_C_sf"/>
</dbReference>
<evidence type="ECO:0000313" key="11">
    <source>
        <dbReference type="EMBL" id="BDG05611.1"/>
    </source>
</evidence>
<dbReference type="Gene3D" id="3.30.450.40">
    <property type="match status" value="1"/>
</dbReference>
<evidence type="ECO:0000256" key="5">
    <source>
        <dbReference type="ARBA" id="ARBA00022741"/>
    </source>
</evidence>
<dbReference type="InterPro" id="IPR003018">
    <property type="entry name" value="GAF"/>
</dbReference>
<keyword evidence="5" id="KW-0547">Nucleotide-binding</keyword>
<evidence type="ECO:0000313" key="12">
    <source>
        <dbReference type="Proteomes" id="UP001162891"/>
    </source>
</evidence>
<dbReference type="SMART" id="SM00091">
    <property type="entry name" value="PAS"/>
    <property type="match status" value="1"/>
</dbReference>